<evidence type="ECO:0000313" key="8">
    <source>
        <dbReference type="Proteomes" id="UP000010878"/>
    </source>
</evidence>
<dbReference type="SUPFAM" id="SSF53187">
    <property type="entry name" value="Zn-dependent exopeptidases"/>
    <property type="match status" value="1"/>
</dbReference>
<dbReference type="KEGG" id="nou:Natoc_1239"/>
<name>L0JY75_9EURY</name>
<dbReference type="Gene3D" id="3.40.630.10">
    <property type="entry name" value="Zn peptidases"/>
    <property type="match status" value="1"/>
</dbReference>
<dbReference type="AlphaFoldDB" id="L0JY75"/>
<dbReference type="GO" id="GO:0016811">
    <property type="term" value="F:hydrolase activity, acting on carbon-nitrogen (but not peptide) bonds, in linear amides"/>
    <property type="evidence" value="ECO:0007669"/>
    <property type="project" value="InterPro"/>
</dbReference>
<feature type="domain" description="Succinylglutamate desuccinylase/Aspartoacylase catalytic" evidence="6">
    <location>
        <begin position="98"/>
        <end position="279"/>
    </location>
</feature>
<organism evidence="7 8">
    <name type="scientific">Natronococcus occultus SP4</name>
    <dbReference type="NCBI Taxonomy" id="694430"/>
    <lineage>
        <taxon>Archaea</taxon>
        <taxon>Methanobacteriati</taxon>
        <taxon>Methanobacteriota</taxon>
        <taxon>Stenosarchaea group</taxon>
        <taxon>Halobacteria</taxon>
        <taxon>Halobacteriales</taxon>
        <taxon>Natrialbaceae</taxon>
        <taxon>Natronococcus</taxon>
    </lineage>
</organism>
<dbReference type="GO" id="GO:0016788">
    <property type="term" value="F:hydrolase activity, acting on ester bonds"/>
    <property type="evidence" value="ECO:0007669"/>
    <property type="project" value="InterPro"/>
</dbReference>
<dbReference type="InterPro" id="IPR053138">
    <property type="entry name" value="N-alpha-Ac-DABA_deacetylase"/>
</dbReference>
<evidence type="ECO:0000256" key="3">
    <source>
        <dbReference type="ARBA" id="ARBA00022801"/>
    </source>
</evidence>
<keyword evidence="2" id="KW-0479">Metal-binding</keyword>
<sequence length="373" mass="41066">MRMWLRHHISRGRLSKRVNGCLWQLLEMSAECSKANQLMRNTSRTQRFSRSSVTDRKQVGTAKANPGEIDVGTLCVGEARDGSPVELPVVVINGTESGKTLYIQAASDGDELNGVGVVHQLVPQLDPSKLSGAIMIVGIVNYYGFQVAEHRNPIDDTKINRAYRGNEAGSSSERIAYATYDIASNADLILDLHQASTSKMVHETRVRCGSKHRLHDQCLKLARAFGCGHIMDKKGPRGQLARVAPNDGIPTIDPELGGAVGWDKESIRVGVEGVFNVLQTYDFLTGQSETKPQVRANDMHYYSAPAGGLVQFEKELGQRVSRRETLFTVTDLFGAPKEEVVADESGIFWRCRRLPQVASGEYVCSVGTNIDEY</sequence>
<evidence type="ECO:0000256" key="1">
    <source>
        <dbReference type="ARBA" id="ARBA00001947"/>
    </source>
</evidence>
<proteinExistence type="predicted"/>
<dbReference type="InterPro" id="IPR055438">
    <property type="entry name" value="AstE_AspA_cat"/>
</dbReference>
<keyword evidence="8" id="KW-1185">Reference proteome</keyword>
<protein>
    <submittedName>
        <fullName evidence="7">Putative deacylase</fullName>
    </submittedName>
</protein>
<evidence type="ECO:0000256" key="4">
    <source>
        <dbReference type="ARBA" id="ARBA00022833"/>
    </source>
</evidence>
<dbReference type="PANTHER" id="PTHR37326">
    <property type="entry name" value="BLL3975 PROTEIN"/>
    <property type="match status" value="1"/>
</dbReference>
<dbReference type="PIRSF" id="PIRSF039012">
    <property type="entry name" value="ASP"/>
    <property type="match status" value="1"/>
</dbReference>
<keyword evidence="4" id="KW-0862">Zinc</keyword>
<dbReference type="HOGENOM" id="CLU_035605_0_2_2"/>
<dbReference type="InterPro" id="IPR043795">
    <property type="entry name" value="N-alpha-Ac-DABA-like"/>
</dbReference>
<comment type="cofactor">
    <cofactor evidence="1">
        <name>Zn(2+)</name>
        <dbReference type="ChEBI" id="CHEBI:29105"/>
    </cofactor>
</comment>
<dbReference type="eggNOG" id="arCOG02890">
    <property type="taxonomic scope" value="Archaea"/>
</dbReference>
<accession>L0JY75</accession>
<dbReference type="GO" id="GO:0046872">
    <property type="term" value="F:metal ion binding"/>
    <property type="evidence" value="ECO:0007669"/>
    <property type="project" value="UniProtKB-KW"/>
</dbReference>
<keyword evidence="3" id="KW-0378">Hydrolase</keyword>
<evidence type="ECO:0000256" key="2">
    <source>
        <dbReference type="ARBA" id="ARBA00022723"/>
    </source>
</evidence>
<dbReference type="Pfam" id="PF24827">
    <property type="entry name" value="AstE_AspA_cat"/>
    <property type="match status" value="1"/>
</dbReference>
<evidence type="ECO:0000256" key="5">
    <source>
        <dbReference type="SAM" id="MobiDB-lite"/>
    </source>
</evidence>
<evidence type="ECO:0000313" key="7">
    <source>
        <dbReference type="EMBL" id="AGB37069.1"/>
    </source>
</evidence>
<dbReference type="PANTHER" id="PTHR37326:SF1">
    <property type="entry name" value="BLL3975 PROTEIN"/>
    <property type="match status" value="1"/>
</dbReference>
<feature type="compositionally biased region" description="Polar residues" evidence="5">
    <location>
        <begin position="41"/>
        <end position="52"/>
    </location>
</feature>
<gene>
    <name evidence="7" type="ORF">Natoc_1239</name>
</gene>
<evidence type="ECO:0000259" key="6">
    <source>
        <dbReference type="Pfam" id="PF24827"/>
    </source>
</evidence>
<dbReference type="EMBL" id="CP003929">
    <property type="protein sequence ID" value="AGB37069.1"/>
    <property type="molecule type" value="Genomic_DNA"/>
</dbReference>
<dbReference type="STRING" id="694430.Natoc_1239"/>
<reference evidence="7 8" key="1">
    <citation type="submission" date="2012-11" db="EMBL/GenBank/DDBJ databases">
        <title>FINISHED of Natronococcus occultus SP4, DSM 3396.</title>
        <authorList>
            <consortium name="DOE Joint Genome Institute"/>
            <person name="Eisen J."/>
            <person name="Huntemann M."/>
            <person name="Wei C.-L."/>
            <person name="Han J."/>
            <person name="Detter J.C."/>
            <person name="Han C."/>
            <person name="Tapia R."/>
            <person name="Chen A."/>
            <person name="Kyrpides N."/>
            <person name="Mavromatis K."/>
            <person name="Markowitz V."/>
            <person name="Szeto E."/>
            <person name="Ivanova N."/>
            <person name="Mikhailova N."/>
            <person name="Ovchinnikova G."/>
            <person name="Pagani I."/>
            <person name="Pati A."/>
            <person name="Goodwin L."/>
            <person name="Nordberg H.P."/>
            <person name="Cantor M.N."/>
            <person name="Hua S.X."/>
            <person name="Woyke T."/>
            <person name="Eisen J."/>
            <person name="Klenk H.-P."/>
            <person name="Klenk H.-P."/>
        </authorList>
    </citation>
    <scope>NUCLEOTIDE SEQUENCE [LARGE SCALE GENOMIC DNA]</scope>
    <source>
        <strain evidence="7 8">SP4</strain>
    </source>
</reference>
<dbReference type="Proteomes" id="UP000010878">
    <property type="component" value="Chromosome"/>
</dbReference>
<feature type="region of interest" description="Disordered" evidence="5">
    <location>
        <begin position="41"/>
        <end position="63"/>
    </location>
</feature>